<dbReference type="GO" id="GO:0050660">
    <property type="term" value="F:flavin adenine dinucleotide binding"/>
    <property type="evidence" value="ECO:0007669"/>
    <property type="project" value="TreeGrafter"/>
</dbReference>
<comment type="catalytic activity">
    <reaction evidence="9">
        <text>UDP-alpha-D-galactose = UDP-alpha-D-galactofuranose</text>
        <dbReference type="Rhea" id="RHEA:24132"/>
        <dbReference type="ChEBI" id="CHEBI:66914"/>
        <dbReference type="ChEBI" id="CHEBI:66915"/>
        <dbReference type="EC" id="5.4.99.9"/>
    </reaction>
</comment>
<dbReference type="Proteomes" id="UP000276526">
    <property type="component" value="Unassembled WGS sequence"/>
</dbReference>
<dbReference type="FunFam" id="3.40.50.720:FF:000354">
    <property type="entry name" value="UDP-galactopyranose mutase"/>
    <property type="match status" value="1"/>
</dbReference>
<dbReference type="SUPFAM" id="SSF51971">
    <property type="entry name" value="Nucleotide-binding domain"/>
    <property type="match status" value="1"/>
</dbReference>
<keyword evidence="7" id="KW-0413">Isomerase</keyword>
<dbReference type="PANTHER" id="PTHR21197">
    <property type="entry name" value="UDP-GALACTOPYRANOSE MUTASE"/>
    <property type="match status" value="1"/>
</dbReference>
<dbReference type="SUPFAM" id="SSF54373">
    <property type="entry name" value="FAD-linked reductases, C-terminal domain"/>
    <property type="match status" value="1"/>
</dbReference>
<keyword evidence="8" id="KW-0961">Cell wall biogenesis/degradation</keyword>
<keyword evidence="5" id="KW-0285">Flavoprotein</keyword>
<keyword evidence="6" id="KW-0274">FAD</keyword>
<comment type="pathway">
    <text evidence="2">Cell wall biogenesis; cell wall polysaccharide biosynthesis.</text>
</comment>
<evidence type="ECO:0000313" key="16">
    <source>
        <dbReference type="EMBL" id="RRO86694.1"/>
    </source>
</evidence>
<evidence type="ECO:0000256" key="11">
    <source>
        <dbReference type="ARBA" id="ARBA00066867"/>
    </source>
</evidence>
<evidence type="ECO:0000256" key="9">
    <source>
        <dbReference type="ARBA" id="ARBA00050658"/>
    </source>
</evidence>
<evidence type="ECO:0000256" key="7">
    <source>
        <dbReference type="ARBA" id="ARBA00023235"/>
    </source>
</evidence>
<comment type="cofactor">
    <cofactor evidence="1">
        <name>FAD</name>
        <dbReference type="ChEBI" id="CHEBI:57692"/>
    </cofactor>
</comment>
<evidence type="ECO:0000259" key="15">
    <source>
        <dbReference type="Pfam" id="PF03275"/>
    </source>
</evidence>
<evidence type="ECO:0000256" key="12">
    <source>
        <dbReference type="ARBA" id="ARBA00069801"/>
    </source>
</evidence>
<comment type="caution">
    <text evidence="16">The sequence shown here is derived from an EMBL/GenBank/DDBJ whole genome shotgun (WGS) entry which is preliminary data.</text>
</comment>
<dbReference type="EMBL" id="PQNK01000007">
    <property type="protein sequence ID" value="RRO86694.1"/>
    <property type="molecule type" value="Genomic_DNA"/>
</dbReference>
<name>A0A426PZ38_9CORY</name>
<protein>
    <recommendedName>
        <fullName evidence="12">UDP-galactopyranose mutase</fullName>
        <ecNumber evidence="11">5.4.99.9</ecNumber>
    </recommendedName>
    <alternativeName>
        <fullName evidence="13">UDP-GALP mutase</fullName>
    </alternativeName>
    <alternativeName>
        <fullName evidence="14">Uridine 5-diphosphate galactopyranose mutase</fullName>
    </alternativeName>
</protein>
<dbReference type="NCBIfam" id="TIGR00031">
    <property type="entry name" value="UDP-GALP_mutase"/>
    <property type="match status" value="1"/>
</dbReference>
<dbReference type="FunFam" id="3.40.50.720:FF:000397">
    <property type="entry name" value="UDP-galactopyranose mutase"/>
    <property type="match status" value="1"/>
</dbReference>
<gene>
    <name evidence="16" type="primary">glf</name>
    <name evidence="16" type="ORF">CXF48_05265</name>
</gene>
<dbReference type="GO" id="GO:0008767">
    <property type="term" value="F:UDP-galactopyranose mutase activity"/>
    <property type="evidence" value="ECO:0007669"/>
    <property type="project" value="UniProtKB-EC"/>
</dbReference>
<evidence type="ECO:0000313" key="17">
    <source>
        <dbReference type="Proteomes" id="UP000276526"/>
    </source>
</evidence>
<evidence type="ECO:0000256" key="1">
    <source>
        <dbReference type="ARBA" id="ARBA00001974"/>
    </source>
</evidence>
<evidence type="ECO:0000256" key="2">
    <source>
        <dbReference type="ARBA" id="ARBA00004776"/>
    </source>
</evidence>
<evidence type="ECO:0000256" key="10">
    <source>
        <dbReference type="ARBA" id="ARBA00057226"/>
    </source>
</evidence>
<dbReference type="Pfam" id="PF13450">
    <property type="entry name" value="NAD_binding_8"/>
    <property type="match status" value="1"/>
</dbReference>
<accession>A0A426PZ38</accession>
<dbReference type="Gene3D" id="3.40.50.720">
    <property type="entry name" value="NAD(P)-binding Rossmann-like Domain"/>
    <property type="match status" value="3"/>
</dbReference>
<dbReference type="RefSeq" id="WP_125173737.1">
    <property type="nucleotide sequence ID" value="NZ_JALGIX010000002.1"/>
</dbReference>
<dbReference type="AlphaFoldDB" id="A0A426PZ38"/>
<comment type="function">
    <text evidence="10">Catalyzes the interconversion through a 2-keto intermediate of uridine diphosphogalactopyranose (UDP-GalP) into uridine diphosphogalactofuranose (UDP-GalF) which is a key building block for cell wall construction in Mycobacterium tuberculosis.</text>
</comment>
<evidence type="ECO:0000256" key="5">
    <source>
        <dbReference type="ARBA" id="ARBA00022630"/>
    </source>
</evidence>
<evidence type="ECO:0000256" key="6">
    <source>
        <dbReference type="ARBA" id="ARBA00022827"/>
    </source>
</evidence>
<proteinExistence type="inferred from homology"/>
<comment type="similarity">
    <text evidence="3">Belongs to the UDP-galactopyranose/dTDP-fucopyranose mutase family.</text>
</comment>
<dbReference type="GO" id="GO:0005829">
    <property type="term" value="C:cytosol"/>
    <property type="evidence" value="ECO:0007669"/>
    <property type="project" value="TreeGrafter"/>
</dbReference>
<dbReference type="EC" id="5.4.99.9" evidence="11"/>
<dbReference type="PANTHER" id="PTHR21197:SF0">
    <property type="entry name" value="UDP-GALACTOPYRANOSE MUTASE"/>
    <property type="match status" value="1"/>
</dbReference>
<sequence>MSDPYDLIVVGSGFFGLTVAERAATQLGKRVLVVERRSHIGGNAYSEPEPRTGIEIHTYGAHLFHTSNERVWEYVNQFTEFTNYQHRVFAMHKGTAYQFPMGLGLINQFFGRYYSPDEARDLIRQQTDGLDPAEATNLEEKAVALIGRPLYEAFVRDYTAKQWQTDPKNLPASNISRLPVRYTFNNRYFNDTYEGLPVDGYTAWLENMAADERIEVRLDTDWFEVRDELRAQSPDAPVVYTGPLDRYFDYAEGRLGWRTLDFETEVLDTGDFQGTPVMNYNDAEFPYTRIHEFRHFHPERSYPDDKTVIMKEFSRFAGEDDEPYYPINTPDDREMLLRYRERAERETQERKVLFGGRLGTYQYLDMHMAIASALTMVDNELTPLLEG</sequence>
<evidence type="ECO:0000256" key="13">
    <source>
        <dbReference type="ARBA" id="ARBA00076188"/>
    </source>
</evidence>
<dbReference type="Pfam" id="PF03275">
    <property type="entry name" value="GLF"/>
    <property type="match status" value="1"/>
</dbReference>
<organism evidence="16 17">
    <name type="scientific">Corynebacterium bovis</name>
    <dbReference type="NCBI Taxonomy" id="36808"/>
    <lineage>
        <taxon>Bacteria</taxon>
        <taxon>Bacillati</taxon>
        <taxon>Actinomycetota</taxon>
        <taxon>Actinomycetes</taxon>
        <taxon>Mycobacteriales</taxon>
        <taxon>Corynebacteriaceae</taxon>
        <taxon>Corynebacterium</taxon>
    </lineage>
</organism>
<evidence type="ECO:0000256" key="3">
    <source>
        <dbReference type="ARBA" id="ARBA00009321"/>
    </source>
</evidence>
<evidence type="ECO:0000256" key="8">
    <source>
        <dbReference type="ARBA" id="ARBA00023316"/>
    </source>
</evidence>
<dbReference type="InterPro" id="IPR004379">
    <property type="entry name" value="UDP-GALP_mutase"/>
</dbReference>
<feature type="domain" description="UDP-galactopyranose mutase C-terminal" evidence="15">
    <location>
        <begin position="153"/>
        <end position="363"/>
    </location>
</feature>
<evidence type="ECO:0000256" key="14">
    <source>
        <dbReference type="ARBA" id="ARBA00082076"/>
    </source>
</evidence>
<reference evidence="16 17" key="1">
    <citation type="submission" date="2018-01" db="EMBL/GenBank/DDBJ databases">
        <title>Twenty Corynebacterium bovis Genomes.</title>
        <authorList>
            <person name="Gulvik C.A."/>
        </authorList>
    </citation>
    <scope>NUCLEOTIDE SEQUENCE [LARGE SCALE GENOMIC DNA]</scope>
    <source>
        <strain evidence="16 17">F6900</strain>
    </source>
</reference>
<dbReference type="InterPro" id="IPR015899">
    <property type="entry name" value="UDP-GalPyranose_mutase_C"/>
</dbReference>
<evidence type="ECO:0000256" key="4">
    <source>
        <dbReference type="ARBA" id="ARBA00011881"/>
    </source>
</evidence>
<comment type="subunit">
    <text evidence="4">Homotetramer.</text>
</comment>
<dbReference type="FunFam" id="3.40.50.720:FF:000422">
    <property type="entry name" value="UDP-galactopyranose mutase"/>
    <property type="match status" value="1"/>
</dbReference>
<dbReference type="GO" id="GO:0071555">
    <property type="term" value="P:cell wall organization"/>
    <property type="evidence" value="ECO:0007669"/>
    <property type="project" value="UniProtKB-KW"/>
</dbReference>